<dbReference type="Pfam" id="PF08894">
    <property type="entry name" value="DUF1838"/>
    <property type="match status" value="1"/>
</dbReference>
<sequence>MKLLTLRTILIATAVSLCSGLAAQAATKTLDLNNPADALIAMRKLQCHLDDGKPAFYAWSGEVFARRRGEPDKKLFKVEGMNVRACKTVDDPKLGKGFRLVSREVLVYLDPVTGQILRRWANPWTGKEVEVLHVANDPVNNSFGSIGRDGKPTPSAFTSMGNAAFVSFTVPLFYPNPLAGEYQVQVGGTYHATEMFNFSMPKDKLVSPKTKSVDDAVISWTRLSQWLPWMDMGDREGILYFSTVGARVPDFDALPETLKAEIRANYPIYTDAPPLDDPRRNETSWTYYKKVMEERRASAPKAN</sequence>
<dbReference type="AlphaFoldDB" id="A0A255YQZ5"/>
<dbReference type="InterPro" id="IPR014990">
    <property type="entry name" value="DUF1838"/>
</dbReference>
<evidence type="ECO:0000256" key="1">
    <source>
        <dbReference type="SAM" id="SignalP"/>
    </source>
</evidence>
<evidence type="ECO:0000313" key="2">
    <source>
        <dbReference type="EMBL" id="OYQ31629.1"/>
    </source>
</evidence>
<reference evidence="2 3" key="1">
    <citation type="submission" date="2017-07" db="EMBL/GenBank/DDBJ databases">
        <title>Niveispirillum cyanobacteriorum sp. nov., isolated from cyanobacterial aggregates in a eutrophic lake.</title>
        <authorList>
            <person name="Cai H."/>
        </authorList>
    </citation>
    <scope>NUCLEOTIDE SEQUENCE [LARGE SCALE GENOMIC DNA]</scope>
    <source>
        <strain evidence="3">TH1-14</strain>
    </source>
</reference>
<name>A0A255YQZ5_9PROT</name>
<dbReference type="Proteomes" id="UP000216998">
    <property type="component" value="Unassembled WGS sequence"/>
</dbReference>
<comment type="caution">
    <text evidence="2">The sequence shown here is derived from an EMBL/GenBank/DDBJ whole genome shotgun (WGS) entry which is preliminary data.</text>
</comment>
<evidence type="ECO:0000313" key="3">
    <source>
        <dbReference type="Proteomes" id="UP000216998"/>
    </source>
</evidence>
<accession>A0A255YQZ5</accession>
<dbReference type="EMBL" id="NOXU01000032">
    <property type="protein sequence ID" value="OYQ31629.1"/>
    <property type="molecule type" value="Genomic_DNA"/>
</dbReference>
<feature type="chain" id="PRO_5012942746" description="DUF1838 domain-containing protein" evidence="1">
    <location>
        <begin position="26"/>
        <end position="303"/>
    </location>
</feature>
<keyword evidence="1" id="KW-0732">Signal</keyword>
<keyword evidence="3" id="KW-1185">Reference proteome</keyword>
<gene>
    <name evidence="2" type="ORF">CHU95_21060</name>
</gene>
<dbReference type="OrthoDB" id="1490196at2"/>
<proteinExistence type="predicted"/>
<feature type="signal peptide" evidence="1">
    <location>
        <begin position="1"/>
        <end position="25"/>
    </location>
</feature>
<organism evidence="2 3">
    <name type="scientific">Niveispirillum lacus</name>
    <dbReference type="NCBI Taxonomy" id="1981099"/>
    <lineage>
        <taxon>Bacteria</taxon>
        <taxon>Pseudomonadati</taxon>
        <taxon>Pseudomonadota</taxon>
        <taxon>Alphaproteobacteria</taxon>
        <taxon>Rhodospirillales</taxon>
        <taxon>Azospirillaceae</taxon>
        <taxon>Niveispirillum</taxon>
    </lineage>
</organism>
<evidence type="ECO:0008006" key="4">
    <source>
        <dbReference type="Google" id="ProtNLM"/>
    </source>
</evidence>
<protein>
    <recommendedName>
        <fullName evidence="4">DUF1838 domain-containing protein</fullName>
    </recommendedName>
</protein>
<dbReference type="RefSeq" id="WP_094458311.1">
    <property type="nucleotide sequence ID" value="NZ_NOXU01000032.1"/>
</dbReference>